<organism evidence="2 3">
    <name type="scientific">Corynebacterium pyruviciproducens ATCC BAA-1742</name>
    <dbReference type="NCBI Taxonomy" id="1125779"/>
    <lineage>
        <taxon>Bacteria</taxon>
        <taxon>Bacillati</taxon>
        <taxon>Actinomycetota</taxon>
        <taxon>Actinomycetes</taxon>
        <taxon>Mycobacteriales</taxon>
        <taxon>Corynebacteriaceae</taxon>
        <taxon>Corynebacterium</taxon>
    </lineage>
</organism>
<comment type="caution">
    <text evidence="2">The sequence shown here is derived from an EMBL/GenBank/DDBJ whole genome shotgun (WGS) entry which is preliminary data.</text>
</comment>
<keyword evidence="1" id="KW-0472">Membrane</keyword>
<name>S2ZEN6_9CORY</name>
<evidence type="ECO:0000313" key="3">
    <source>
        <dbReference type="Proteomes" id="UP000014408"/>
    </source>
</evidence>
<feature type="transmembrane region" description="Helical" evidence="1">
    <location>
        <begin position="12"/>
        <end position="31"/>
    </location>
</feature>
<dbReference type="EMBL" id="ATBY01000015">
    <property type="protein sequence ID" value="EPD68477.1"/>
    <property type="molecule type" value="Genomic_DNA"/>
</dbReference>
<protein>
    <submittedName>
        <fullName evidence="2">Uncharacterized protein</fullName>
    </submittedName>
</protein>
<evidence type="ECO:0000313" key="2">
    <source>
        <dbReference type="EMBL" id="EPD68477.1"/>
    </source>
</evidence>
<dbReference type="Proteomes" id="UP000014408">
    <property type="component" value="Unassembled WGS sequence"/>
</dbReference>
<keyword evidence="3" id="KW-1185">Reference proteome</keyword>
<dbReference type="AlphaFoldDB" id="S2ZEN6"/>
<evidence type="ECO:0000256" key="1">
    <source>
        <dbReference type="SAM" id="Phobius"/>
    </source>
</evidence>
<reference evidence="2 3" key="1">
    <citation type="submission" date="2013-05" db="EMBL/GenBank/DDBJ databases">
        <title>The Genome Sequence of Corynebacterium pyruviciproducens 1773O (ATCC BAA-1742).</title>
        <authorList>
            <consortium name="The Broad Institute Genomics Platform"/>
            <person name="Earl A."/>
            <person name="Ward D."/>
            <person name="Feldgarden M."/>
            <person name="Gevers D."/>
            <person name="Tong J."/>
            <person name="Walker B."/>
            <person name="Young S."/>
            <person name="Zeng Q."/>
            <person name="Gargeya S."/>
            <person name="Fitzgerald M."/>
            <person name="Haas B."/>
            <person name="Abouelleil A."/>
            <person name="Allen A.W."/>
            <person name="Alvarado L."/>
            <person name="Arachchi H.M."/>
            <person name="Berlin A.M."/>
            <person name="Chapman S.B."/>
            <person name="Gainer-Dewar J."/>
            <person name="Goldberg J."/>
            <person name="Griggs A."/>
            <person name="Gujja S."/>
            <person name="Hansen M."/>
            <person name="Howarth C."/>
            <person name="Imamovic A."/>
            <person name="Ireland A."/>
            <person name="Larimer J."/>
            <person name="McCowan C."/>
            <person name="Murphy C."/>
            <person name="Pearson M."/>
            <person name="Poon T.W."/>
            <person name="Priest M."/>
            <person name="Roberts A."/>
            <person name="Saif S."/>
            <person name="Shea T."/>
            <person name="Sisk P."/>
            <person name="Sykes S."/>
            <person name="Wortman J."/>
            <person name="Nusbaum C."/>
            <person name="Birren B."/>
        </authorList>
    </citation>
    <scope>NUCLEOTIDE SEQUENCE [LARGE SCALE GENOMIC DNA]</scope>
    <source>
        <strain evidence="2 3">ATCC BAA-1742</strain>
    </source>
</reference>
<keyword evidence="1" id="KW-0812">Transmembrane</keyword>
<gene>
    <name evidence="2" type="ORF">HMPREF1219_01658</name>
</gene>
<dbReference type="PATRIC" id="fig|1125779.3.peg.1620"/>
<dbReference type="STRING" id="1125779.HMPREF1219_01658"/>
<dbReference type="HOGENOM" id="CLU_747454_0_0_11"/>
<sequence length="380" mass="42442">MSESSLRSVGWRHLVAVSSAVVILLLSVFWLSGNEKPVDPQEWSKTGNFIVAYGPVFEPYPAWVKNSYYLYSPSGELIDHKVEDGGWWPVSLPTKGGAYLYFAHSLQQVGVNRATYEHVKYDYTDVYGSSPDGSYAVALLNTSHSGECSYTAAILKDTGQTFTHDLPFMPFRVAVGEDHTIAVGYDCPPPGAETKKGFYLLEPDGSGKELKLPQGYDIGLVDFPASPVNYLGDGLFEIIEGRKDGNVIHMKSFEVRVDSQEAALVTERVTEHKFTLPDDFLVTVMLNHGEGAFIDKSGRVFIDRRDLSEPEYMGQVEKFERNDFVPTYTVGDDPKFGIKRDGRLELYRWESPDQPILTVNQVRGACWEDVCDLASVSEIM</sequence>
<accession>S2ZEN6</accession>
<dbReference type="eggNOG" id="ENOG5032EHM">
    <property type="taxonomic scope" value="Bacteria"/>
</dbReference>
<keyword evidence="1" id="KW-1133">Transmembrane helix</keyword>
<proteinExistence type="predicted"/>